<reference evidence="11" key="1">
    <citation type="submission" date="2016-10" db="EMBL/GenBank/DDBJ databases">
        <authorList>
            <person name="Varghese N."/>
            <person name="Submissions S."/>
        </authorList>
    </citation>
    <scope>NUCLEOTIDE SEQUENCE [LARGE SCALE GENOMIC DNA]</scope>
    <source>
        <strain evidence="11">DSM 3384</strain>
    </source>
</reference>
<comment type="subcellular location">
    <subcellularLocation>
        <location evidence="1">Cell membrane</location>
        <topology evidence="1">Multi-pass membrane protein</topology>
    </subcellularLocation>
</comment>
<protein>
    <submittedName>
        <fullName evidence="10">ATP-binding cassette, subfamily C, EexD</fullName>
    </submittedName>
</protein>
<name>A0A1H2DPB2_9BACT</name>
<sequence length="559" mass="61757">MQTIIKSWFKYFIFVGLFGVCINLIYLAIPVYMMVVYDRVLFSFSRATLYALSVGVLISLIGMGLMDYLRMLILGQAGNNLVQKMMPFVVKSMQADAAGTTGHGYNRGLYDLELLKDAVVHGHIFYILDLPWVLIYLGILYIMHPLVGVVAIAGVFLVALFQILLRKLAKKRYMVADVAFQANADFAGTCLKHAGIVSGMGMLPDVMETYRDRYQKILAERSGADAYQAFAGAVLRLLHVMSLAAVFGVGAFVFFRDEITVGVIFASVIILARLFYPFERSLSDMKISIEAMAAYKRLKQFVDTRKQKKKLSLPEPAGKFDAQAVTLALNSRTILHNISFALEPGETLGIFGPSSSGKTSLCKVLLGIWPALAGKVRLDGAEIAHWPRDEFGTYVGYLPQEPELFPASVAQNISRLRKVDSEKVVKAAQKAGVHQMILKLPQGYDTKIDRTGKNLAAGQRQLISMARALYDDPKFVVLDEPHTHLDELGLRMLLVALNNLKQEKITTIVVTDRPNLLVNMDKLLVIKEGQVAMYGPGKEVLSQLANKQQPQQAAGAAGV</sequence>
<dbReference type="Pfam" id="PF00664">
    <property type="entry name" value="ABC_membrane"/>
    <property type="match status" value="1"/>
</dbReference>
<accession>A0A1H2DPB2</accession>
<dbReference type="Gene3D" id="3.40.50.300">
    <property type="entry name" value="P-loop containing nucleotide triphosphate hydrolases"/>
    <property type="match status" value="1"/>
</dbReference>
<evidence type="ECO:0000256" key="2">
    <source>
        <dbReference type="ARBA" id="ARBA00022692"/>
    </source>
</evidence>
<evidence type="ECO:0000313" key="11">
    <source>
        <dbReference type="Proteomes" id="UP000199608"/>
    </source>
</evidence>
<dbReference type="PROSITE" id="PS50893">
    <property type="entry name" value="ABC_TRANSPORTER_2"/>
    <property type="match status" value="1"/>
</dbReference>
<keyword evidence="4 10" id="KW-0067">ATP-binding</keyword>
<dbReference type="InterPro" id="IPR036640">
    <property type="entry name" value="ABC1_TM_sf"/>
</dbReference>
<dbReference type="RefSeq" id="WP_175530236.1">
    <property type="nucleotide sequence ID" value="NZ_FNLL01000001.1"/>
</dbReference>
<feature type="transmembrane region" description="Helical" evidence="7">
    <location>
        <begin position="124"/>
        <end position="142"/>
    </location>
</feature>
<evidence type="ECO:0000259" key="8">
    <source>
        <dbReference type="PROSITE" id="PS50893"/>
    </source>
</evidence>
<dbReference type="InterPro" id="IPR039421">
    <property type="entry name" value="Type_1_exporter"/>
</dbReference>
<dbReference type="PROSITE" id="PS00211">
    <property type="entry name" value="ABC_TRANSPORTER_1"/>
    <property type="match status" value="1"/>
</dbReference>
<keyword evidence="3" id="KW-0547">Nucleotide-binding</keyword>
<keyword evidence="2 7" id="KW-0812">Transmembrane</keyword>
<dbReference type="GO" id="GO:0005886">
    <property type="term" value="C:plasma membrane"/>
    <property type="evidence" value="ECO:0007669"/>
    <property type="project" value="UniProtKB-SubCell"/>
</dbReference>
<dbReference type="Proteomes" id="UP000199608">
    <property type="component" value="Unassembled WGS sequence"/>
</dbReference>
<dbReference type="PROSITE" id="PS50929">
    <property type="entry name" value="ABC_TM1F"/>
    <property type="match status" value="1"/>
</dbReference>
<keyword evidence="6 7" id="KW-0472">Membrane</keyword>
<organism evidence="10 11">
    <name type="scientific">Desulfobacula phenolica</name>
    <dbReference type="NCBI Taxonomy" id="90732"/>
    <lineage>
        <taxon>Bacteria</taxon>
        <taxon>Pseudomonadati</taxon>
        <taxon>Thermodesulfobacteriota</taxon>
        <taxon>Desulfobacteria</taxon>
        <taxon>Desulfobacterales</taxon>
        <taxon>Desulfobacteraceae</taxon>
        <taxon>Desulfobacula</taxon>
    </lineage>
</organism>
<dbReference type="SMART" id="SM00382">
    <property type="entry name" value="AAA"/>
    <property type="match status" value="1"/>
</dbReference>
<evidence type="ECO:0000256" key="6">
    <source>
        <dbReference type="ARBA" id="ARBA00023136"/>
    </source>
</evidence>
<feature type="transmembrane region" description="Helical" evidence="7">
    <location>
        <begin position="12"/>
        <end position="35"/>
    </location>
</feature>
<keyword evidence="5 7" id="KW-1133">Transmembrane helix</keyword>
<dbReference type="GO" id="GO:0005524">
    <property type="term" value="F:ATP binding"/>
    <property type="evidence" value="ECO:0007669"/>
    <property type="project" value="UniProtKB-KW"/>
</dbReference>
<dbReference type="SUPFAM" id="SSF52540">
    <property type="entry name" value="P-loop containing nucleoside triphosphate hydrolases"/>
    <property type="match status" value="1"/>
</dbReference>
<dbReference type="SUPFAM" id="SSF90123">
    <property type="entry name" value="ABC transporter transmembrane region"/>
    <property type="match status" value="1"/>
</dbReference>
<feature type="transmembrane region" description="Helical" evidence="7">
    <location>
        <begin position="259"/>
        <end position="276"/>
    </location>
</feature>
<feature type="transmembrane region" description="Helical" evidence="7">
    <location>
        <begin position="148"/>
        <end position="165"/>
    </location>
</feature>
<evidence type="ECO:0000256" key="5">
    <source>
        <dbReference type="ARBA" id="ARBA00022989"/>
    </source>
</evidence>
<proteinExistence type="predicted"/>
<dbReference type="InterPro" id="IPR017871">
    <property type="entry name" value="ABC_transporter-like_CS"/>
</dbReference>
<evidence type="ECO:0000256" key="1">
    <source>
        <dbReference type="ARBA" id="ARBA00004651"/>
    </source>
</evidence>
<dbReference type="EMBL" id="FNLL01000001">
    <property type="protein sequence ID" value="SDT84646.1"/>
    <property type="molecule type" value="Genomic_DNA"/>
</dbReference>
<dbReference type="PANTHER" id="PTHR24221:SF654">
    <property type="entry name" value="ATP-BINDING CASSETTE SUB-FAMILY B MEMBER 6"/>
    <property type="match status" value="1"/>
</dbReference>
<feature type="domain" description="ABC transporter" evidence="8">
    <location>
        <begin position="320"/>
        <end position="553"/>
    </location>
</feature>
<dbReference type="Pfam" id="PF00005">
    <property type="entry name" value="ABC_tran"/>
    <property type="match status" value="1"/>
</dbReference>
<gene>
    <name evidence="10" type="ORF">SAMN04487931_101336</name>
</gene>
<feature type="transmembrane region" description="Helical" evidence="7">
    <location>
        <begin position="47"/>
        <end position="66"/>
    </location>
</feature>
<dbReference type="GO" id="GO:0140359">
    <property type="term" value="F:ABC-type transporter activity"/>
    <property type="evidence" value="ECO:0007669"/>
    <property type="project" value="InterPro"/>
</dbReference>
<evidence type="ECO:0000259" key="9">
    <source>
        <dbReference type="PROSITE" id="PS50929"/>
    </source>
</evidence>
<evidence type="ECO:0000313" key="10">
    <source>
        <dbReference type="EMBL" id="SDT84646.1"/>
    </source>
</evidence>
<dbReference type="InterPro" id="IPR027417">
    <property type="entry name" value="P-loop_NTPase"/>
</dbReference>
<dbReference type="GO" id="GO:0016887">
    <property type="term" value="F:ATP hydrolysis activity"/>
    <property type="evidence" value="ECO:0007669"/>
    <property type="project" value="InterPro"/>
</dbReference>
<evidence type="ECO:0000256" key="4">
    <source>
        <dbReference type="ARBA" id="ARBA00022840"/>
    </source>
</evidence>
<dbReference type="Gene3D" id="1.20.1560.10">
    <property type="entry name" value="ABC transporter type 1, transmembrane domain"/>
    <property type="match status" value="1"/>
</dbReference>
<dbReference type="PANTHER" id="PTHR24221">
    <property type="entry name" value="ATP-BINDING CASSETTE SUB-FAMILY B"/>
    <property type="match status" value="1"/>
</dbReference>
<evidence type="ECO:0000256" key="7">
    <source>
        <dbReference type="SAM" id="Phobius"/>
    </source>
</evidence>
<dbReference type="InterPro" id="IPR011527">
    <property type="entry name" value="ABC1_TM_dom"/>
</dbReference>
<dbReference type="AlphaFoldDB" id="A0A1H2DPB2"/>
<evidence type="ECO:0000256" key="3">
    <source>
        <dbReference type="ARBA" id="ARBA00022741"/>
    </source>
</evidence>
<dbReference type="InterPro" id="IPR003439">
    <property type="entry name" value="ABC_transporter-like_ATP-bd"/>
</dbReference>
<dbReference type="GO" id="GO:0034040">
    <property type="term" value="F:ATPase-coupled lipid transmembrane transporter activity"/>
    <property type="evidence" value="ECO:0007669"/>
    <property type="project" value="TreeGrafter"/>
</dbReference>
<keyword evidence="11" id="KW-1185">Reference proteome</keyword>
<feature type="domain" description="ABC transmembrane type-1" evidence="9">
    <location>
        <begin position="13"/>
        <end position="278"/>
    </location>
</feature>
<feature type="transmembrane region" description="Helical" evidence="7">
    <location>
        <begin position="229"/>
        <end position="253"/>
    </location>
</feature>
<dbReference type="InterPro" id="IPR003593">
    <property type="entry name" value="AAA+_ATPase"/>
</dbReference>